<evidence type="ECO:0000259" key="6">
    <source>
        <dbReference type="Pfam" id="PF00535"/>
    </source>
</evidence>
<evidence type="ECO:0000256" key="5">
    <source>
        <dbReference type="ARBA" id="ARBA00023136"/>
    </source>
</evidence>
<keyword evidence="5" id="KW-0472">Membrane</keyword>
<evidence type="ECO:0000256" key="1">
    <source>
        <dbReference type="ARBA" id="ARBA00004236"/>
    </source>
</evidence>
<dbReference type="EMBL" id="CP001823">
    <property type="protein sequence ID" value="ACZ39505.1"/>
    <property type="molecule type" value="Genomic_DNA"/>
</dbReference>
<keyword evidence="8" id="KW-1185">Reference proteome</keyword>
<dbReference type="STRING" id="479434.Sthe_2076"/>
<dbReference type="CAZy" id="GT2">
    <property type="family name" value="Glycosyltransferase Family 2"/>
</dbReference>
<reference evidence="7 8" key="2">
    <citation type="journal article" date="2010" name="Stand. Genomic Sci.">
        <title>Complete genome sequence of Desulfohalobium retbaense type strain (HR(100)).</title>
        <authorList>
            <person name="Spring S."/>
            <person name="Nolan M."/>
            <person name="Lapidus A."/>
            <person name="Glavina Del Rio T."/>
            <person name="Copeland A."/>
            <person name="Tice H."/>
            <person name="Cheng J.F."/>
            <person name="Lucas S."/>
            <person name="Land M."/>
            <person name="Chen F."/>
            <person name="Bruce D."/>
            <person name="Goodwin L."/>
            <person name="Pitluck S."/>
            <person name="Ivanova N."/>
            <person name="Mavromatis K."/>
            <person name="Mikhailova N."/>
            <person name="Pati A."/>
            <person name="Chen A."/>
            <person name="Palaniappan K."/>
            <person name="Hauser L."/>
            <person name="Chang Y.J."/>
            <person name="Jeffries C.D."/>
            <person name="Munk C."/>
            <person name="Kiss H."/>
            <person name="Chain P."/>
            <person name="Han C."/>
            <person name="Brettin T."/>
            <person name="Detter J.C."/>
            <person name="Schuler E."/>
            <person name="Goker M."/>
            <person name="Rohde M."/>
            <person name="Bristow J."/>
            <person name="Eisen J.A."/>
            <person name="Markowitz V."/>
            <person name="Hugenholtz P."/>
            <person name="Kyrpides N.C."/>
            <person name="Klenk H.P."/>
        </authorList>
    </citation>
    <scope>NUCLEOTIDE SEQUENCE [LARGE SCALE GENOMIC DNA]</scope>
    <source>
        <strain evidence="8">ATCC 49802 / DSM 20745 / S 6022</strain>
    </source>
</reference>
<keyword evidence="4 7" id="KW-0808">Transferase</keyword>
<dbReference type="InterPro" id="IPR001173">
    <property type="entry name" value="Glyco_trans_2-like"/>
</dbReference>
<organism evidence="7 8">
    <name type="scientific">Sphaerobacter thermophilus (strain ATCC 49802 / DSM 20745 / KCCM 41009 / NCIMB 13125 / S 6022)</name>
    <dbReference type="NCBI Taxonomy" id="479434"/>
    <lineage>
        <taxon>Bacteria</taxon>
        <taxon>Pseudomonadati</taxon>
        <taxon>Thermomicrobiota</taxon>
        <taxon>Thermomicrobia</taxon>
        <taxon>Sphaerobacterales</taxon>
        <taxon>Sphaerobacterineae</taxon>
        <taxon>Sphaerobacteraceae</taxon>
        <taxon>Sphaerobacter</taxon>
    </lineage>
</organism>
<reference evidence="8" key="1">
    <citation type="submission" date="2009-11" db="EMBL/GenBank/DDBJ databases">
        <title>The complete chromosome 1 of Sphaerobacter thermophilus DSM 20745.</title>
        <authorList>
            <person name="Lucas S."/>
            <person name="Copeland A."/>
            <person name="Lapidus A."/>
            <person name="Glavina del Rio T."/>
            <person name="Dalin E."/>
            <person name="Tice H."/>
            <person name="Bruce D."/>
            <person name="Goodwin L."/>
            <person name="Pitluck S."/>
            <person name="Kyrpides N."/>
            <person name="Mavromatis K."/>
            <person name="Ivanova N."/>
            <person name="Mikhailova N."/>
            <person name="LaButti K.M."/>
            <person name="Clum A."/>
            <person name="Sun H.I."/>
            <person name="Brettin T."/>
            <person name="Detter J.C."/>
            <person name="Han C."/>
            <person name="Larimer F."/>
            <person name="Land M."/>
            <person name="Hauser L."/>
            <person name="Markowitz V."/>
            <person name="Cheng J.F."/>
            <person name="Hugenholtz P."/>
            <person name="Woyke T."/>
            <person name="Wu D."/>
            <person name="Steenblock K."/>
            <person name="Schneider S."/>
            <person name="Pukall R."/>
            <person name="Goeker M."/>
            <person name="Klenk H.P."/>
            <person name="Eisen J.A."/>
        </authorList>
    </citation>
    <scope>NUCLEOTIDE SEQUENCE [LARGE SCALE GENOMIC DNA]</scope>
    <source>
        <strain evidence="8">ATCC 49802 / DSM 20745 / S 6022</strain>
    </source>
</reference>
<dbReference type="Gene3D" id="3.90.550.10">
    <property type="entry name" value="Spore Coat Polysaccharide Biosynthesis Protein SpsA, Chain A"/>
    <property type="match status" value="1"/>
</dbReference>
<dbReference type="GO" id="GO:0005886">
    <property type="term" value="C:plasma membrane"/>
    <property type="evidence" value="ECO:0007669"/>
    <property type="project" value="UniProtKB-SubCell"/>
</dbReference>
<dbReference type="eggNOG" id="COG1215">
    <property type="taxonomic scope" value="Bacteria"/>
</dbReference>
<sequence>MTARLLWSLLTLAQAALGTRVLLRLLDTAGGNRVAPCPHYSATAPGSVAVVVPVLNEVARLGPCLDGLTAQGPEVGEIVVVDGGSTDGTQALVATYAARDARVRLVDAGPIPPGWNGKAWGLEVGAREANPTAPWLLTIDADVRPAPRLAAALLAHTAIEGVAALSVATRQELSGPAEGLIHPALLATLVYRFGIPGHATDQVDRVQANGQCFLLRRDVLARAGGFAVVRDSRCEDVRLARALAASGTAVGFYEAGDLARVQMYASAGEAWRNWPRSLPLRDRFAGWGATLLGLAEVTLVQALPLPLLMLRLLTGQRGPATAVNAVLAATRVGVLAGMARAYRCPPWTYWLSPLSDVPVALRLCASALQRRHVWRGRPLVDGGG</sequence>
<keyword evidence="2" id="KW-1003">Cell membrane</keyword>
<proteinExistence type="predicted"/>
<dbReference type="Pfam" id="PF00535">
    <property type="entry name" value="Glycos_transf_2"/>
    <property type="match status" value="1"/>
</dbReference>
<comment type="subcellular location">
    <subcellularLocation>
        <location evidence="1">Cell membrane</location>
    </subcellularLocation>
</comment>
<accession>D1C5V3</accession>
<dbReference type="RefSeq" id="WP_012872551.1">
    <property type="nucleotide sequence ID" value="NC_013523.1"/>
</dbReference>
<feature type="domain" description="Glycosyltransferase 2-like" evidence="6">
    <location>
        <begin position="50"/>
        <end position="219"/>
    </location>
</feature>
<evidence type="ECO:0000256" key="2">
    <source>
        <dbReference type="ARBA" id="ARBA00022475"/>
    </source>
</evidence>
<evidence type="ECO:0000313" key="7">
    <source>
        <dbReference type="EMBL" id="ACZ39505.1"/>
    </source>
</evidence>
<dbReference type="InParanoid" id="D1C5V3"/>
<protein>
    <submittedName>
        <fullName evidence="7">Glycosyl transferase family 2</fullName>
    </submittedName>
</protein>
<dbReference type="SUPFAM" id="SSF53448">
    <property type="entry name" value="Nucleotide-diphospho-sugar transferases"/>
    <property type="match status" value="1"/>
</dbReference>
<keyword evidence="3" id="KW-0328">Glycosyltransferase</keyword>
<dbReference type="KEGG" id="sti:Sthe_2076"/>
<name>D1C5V3_SPHTD</name>
<dbReference type="AlphaFoldDB" id="D1C5V3"/>
<dbReference type="InterPro" id="IPR029044">
    <property type="entry name" value="Nucleotide-diphossugar_trans"/>
</dbReference>
<dbReference type="PANTHER" id="PTHR43646">
    <property type="entry name" value="GLYCOSYLTRANSFERASE"/>
    <property type="match status" value="1"/>
</dbReference>
<gene>
    <name evidence="7" type="ordered locus">Sthe_2076</name>
</gene>
<dbReference type="GO" id="GO:0016757">
    <property type="term" value="F:glycosyltransferase activity"/>
    <property type="evidence" value="ECO:0007669"/>
    <property type="project" value="UniProtKB-KW"/>
</dbReference>
<evidence type="ECO:0000313" key="8">
    <source>
        <dbReference type="Proteomes" id="UP000002027"/>
    </source>
</evidence>
<dbReference type="HOGENOM" id="CLU_038143_0_0_0"/>
<evidence type="ECO:0000256" key="4">
    <source>
        <dbReference type="ARBA" id="ARBA00022679"/>
    </source>
</evidence>
<dbReference type="Proteomes" id="UP000002027">
    <property type="component" value="Chromosome 1"/>
</dbReference>
<evidence type="ECO:0000256" key="3">
    <source>
        <dbReference type="ARBA" id="ARBA00022676"/>
    </source>
</evidence>
<dbReference type="PANTHER" id="PTHR43646:SF2">
    <property type="entry name" value="GLYCOSYLTRANSFERASE 2-LIKE DOMAIN-CONTAINING PROTEIN"/>
    <property type="match status" value="1"/>
</dbReference>